<dbReference type="AlphaFoldDB" id="A0A3N0CLH7"/>
<organism evidence="2 3">
    <name type="scientific">Arthrobacter oryzae</name>
    <dbReference type="NCBI Taxonomy" id="409290"/>
    <lineage>
        <taxon>Bacteria</taxon>
        <taxon>Bacillati</taxon>
        <taxon>Actinomycetota</taxon>
        <taxon>Actinomycetes</taxon>
        <taxon>Micrococcales</taxon>
        <taxon>Micrococcaceae</taxon>
        <taxon>Arthrobacter</taxon>
    </lineage>
</organism>
<evidence type="ECO:0000256" key="1">
    <source>
        <dbReference type="SAM" id="MobiDB-lite"/>
    </source>
</evidence>
<reference evidence="2 3" key="1">
    <citation type="submission" date="2018-10" db="EMBL/GenBank/DDBJ databases">
        <title>Genome sequencing of Arthrobacter oryzae TNB02.</title>
        <authorList>
            <person name="Cho Y.-J."/>
            <person name="Cho A."/>
            <person name="Kim O.-S."/>
        </authorList>
    </citation>
    <scope>NUCLEOTIDE SEQUENCE [LARGE SCALE GENOMIC DNA]</scope>
    <source>
        <strain evidence="2 3">TNB02</strain>
    </source>
</reference>
<name>A0A3N0CLH7_9MICC</name>
<dbReference type="Proteomes" id="UP000273807">
    <property type="component" value="Unassembled WGS sequence"/>
</dbReference>
<feature type="region of interest" description="Disordered" evidence="1">
    <location>
        <begin position="1"/>
        <end position="40"/>
    </location>
</feature>
<gene>
    <name evidence="2" type="ORF">D7003_00330</name>
</gene>
<dbReference type="EMBL" id="RBED01000001">
    <property type="protein sequence ID" value="RNL63866.1"/>
    <property type="molecule type" value="Genomic_DNA"/>
</dbReference>
<evidence type="ECO:0000313" key="3">
    <source>
        <dbReference type="Proteomes" id="UP000273807"/>
    </source>
</evidence>
<sequence>MTTLTAPQEARTAERTALASRAGTATQPAAAREHGSASQSAYDALLSRIAPRREPDFGQ</sequence>
<keyword evidence="3" id="KW-1185">Reference proteome</keyword>
<evidence type="ECO:0000313" key="2">
    <source>
        <dbReference type="EMBL" id="RNL63866.1"/>
    </source>
</evidence>
<protein>
    <submittedName>
        <fullName evidence="2">Uncharacterized protein</fullName>
    </submittedName>
</protein>
<comment type="caution">
    <text evidence="2">The sequence shown here is derived from an EMBL/GenBank/DDBJ whole genome shotgun (WGS) entry which is preliminary data.</text>
</comment>
<accession>A0A3N0CLH7</accession>
<dbReference type="RefSeq" id="WP_123253540.1">
    <property type="nucleotide sequence ID" value="NZ_RBED01000001.1"/>
</dbReference>
<proteinExistence type="predicted"/>